<accession>A0A445MTU4</accession>
<sequence>MKDISKTEAKHATLELATFYVGEALCGMNILKIQEINKLMEMTRVPQAPAYVMGILNLRGQIVTIVDLAKKLGLPSTELTEKSRNIIVNSKGEHIGLMTSRISDVVQAGSDKIEAPPANIGGVQGKYFTGVYKTENSLVGILDVESVLMDE</sequence>
<dbReference type="InterPro" id="IPR002545">
    <property type="entry name" value="CheW-lke_dom"/>
</dbReference>
<dbReference type="SUPFAM" id="SSF50341">
    <property type="entry name" value="CheW-like"/>
    <property type="match status" value="1"/>
</dbReference>
<protein>
    <submittedName>
        <fullName evidence="2">CheW protein</fullName>
    </submittedName>
</protein>
<dbReference type="InterPro" id="IPR036061">
    <property type="entry name" value="CheW-like_dom_sf"/>
</dbReference>
<dbReference type="Gene3D" id="2.40.50.180">
    <property type="entry name" value="CheA-289, Domain 4"/>
    <property type="match status" value="1"/>
</dbReference>
<gene>
    <name evidence="2" type="ORF">PITCH_A1530021</name>
</gene>
<dbReference type="AlphaFoldDB" id="A0A445MTU4"/>
<dbReference type="GO" id="GO:0006935">
    <property type="term" value="P:chemotaxis"/>
    <property type="evidence" value="ECO:0007669"/>
    <property type="project" value="InterPro"/>
</dbReference>
<dbReference type="GO" id="GO:0007165">
    <property type="term" value="P:signal transduction"/>
    <property type="evidence" value="ECO:0007669"/>
    <property type="project" value="InterPro"/>
</dbReference>
<reference evidence="2" key="1">
    <citation type="submission" date="2018-01" db="EMBL/GenBank/DDBJ databases">
        <authorList>
            <person name="Regsiter A."/>
            <person name="William W."/>
        </authorList>
    </citation>
    <scope>NUCLEOTIDE SEQUENCE</scope>
    <source>
        <strain evidence="2">TRIP AH-1</strain>
    </source>
</reference>
<dbReference type="PANTHER" id="PTHR22617">
    <property type="entry name" value="CHEMOTAXIS SENSOR HISTIDINE KINASE-RELATED"/>
    <property type="match status" value="1"/>
</dbReference>
<proteinExistence type="predicted"/>
<dbReference type="EMBL" id="OJIN01000061">
    <property type="protein sequence ID" value="SPD72791.1"/>
    <property type="molecule type" value="Genomic_DNA"/>
</dbReference>
<dbReference type="PANTHER" id="PTHR22617:SF23">
    <property type="entry name" value="CHEMOTAXIS PROTEIN CHEW"/>
    <property type="match status" value="1"/>
</dbReference>
<evidence type="ECO:0000259" key="1">
    <source>
        <dbReference type="PROSITE" id="PS50851"/>
    </source>
</evidence>
<dbReference type="GO" id="GO:0005829">
    <property type="term" value="C:cytosol"/>
    <property type="evidence" value="ECO:0007669"/>
    <property type="project" value="TreeGrafter"/>
</dbReference>
<name>A0A445MTU4_9BACT</name>
<dbReference type="PROSITE" id="PS50851">
    <property type="entry name" value="CHEW"/>
    <property type="match status" value="1"/>
</dbReference>
<organism evidence="2">
    <name type="scientific">uncultured Desulfobacterium sp</name>
    <dbReference type="NCBI Taxonomy" id="201089"/>
    <lineage>
        <taxon>Bacteria</taxon>
        <taxon>Pseudomonadati</taxon>
        <taxon>Thermodesulfobacteriota</taxon>
        <taxon>Desulfobacteria</taxon>
        <taxon>Desulfobacterales</taxon>
        <taxon>Desulfobacteriaceae</taxon>
        <taxon>Desulfobacterium</taxon>
        <taxon>environmental samples</taxon>
    </lineage>
</organism>
<dbReference type="Pfam" id="PF01584">
    <property type="entry name" value="CheW"/>
    <property type="match status" value="1"/>
</dbReference>
<feature type="domain" description="CheW-like" evidence="1">
    <location>
        <begin position="13"/>
        <end position="151"/>
    </location>
</feature>
<dbReference type="InterPro" id="IPR039315">
    <property type="entry name" value="CheW"/>
</dbReference>
<dbReference type="SMART" id="SM00260">
    <property type="entry name" value="CheW"/>
    <property type="match status" value="1"/>
</dbReference>
<evidence type="ECO:0000313" key="2">
    <source>
        <dbReference type="EMBL" id="SPD72791.1"/>
    </source>
</evidence>
<dbReference type="Gene3D" id="2.30.30.40">
    <property type="entry name" value="SH3 Domains"/>
    <property type="match status" value="1"/>
</dbReference>